<evidence type="ECO:0000259" key="7">
    <source>
        <dbReference type="SMART" id="SM00363"/>
    </source>
</evidence>
<evidence type="ECO:0000256" key="6">
    <source>
        <dbReference type="PROSITE-ProRule" id="PRU00182"/>
    </source>
</evidence>
<proteinExistence type="inferred from homology"/>
<dbReference type="InterPro" id="IPR036986">
    <property type="entry name" value="S4_RNA-bd_sf"/>
</dbReference>
<keyword evidence="9" id="KW-1185">Reference proteome</keyword>
<dbReference type="CDD" id="cd00165">
    <property type="entry name" value="S4"/>
    <property type="match status" value="1"/>
</dbReference>
<dbReference type="EMBL" id="JAVFKY010000009">
    <property type="protein sequence ID" value="KAK5574385.1"/>
    <property type="molecule type" value="Genomic_DNA"/>
</dbReference>
<dbReference type="AlphaFoldDB" id="A0AAN7YUU3"/>
<dbReference type="Pfam" id="PF01479">
    <property type="entry name" value="S4"/>
    <property type="match status" value="1"/>
</dbReference>
<evidence type="ECO:0000313" key="9">
    <source>
        <dbReference type="Proteomes" id="UP001344447"/>
    </source>
</evidence>
<evidence type="ECO:0000313" key="8">
    <source>
        <dbReference type="EMBL" id="KAK5574385.1"/>
    </source>
</evidence>
<dbReference type="Gene3D" id="3.10.290.10">
    <property type="entry name" value="RNA-binding S4 domain"/>
    <property type="match status" value="1"/>
</dbReference>
<geneLocation type="mitochondrion" evidence="8"/>
<organism evidence="8 9">
    <name type="scientific">Dictyostelium firmibasis</name>
    <dbReference type="NCBI Taxonomy" id="79012"/>
    <lineage>
        <taxon>Eukaryota</taxon>
        <taxon>Amoebozoa</taxon>
        <taxon>Evosea</taxon>
        <taxon>Eumycetozoa</taxon>
        <taxon>Dictyostelia</taxon>
        <taxon>Dictyosteliales</taxon>
        <taxon>Dictyosteliaceae</taxon>
        <taxon>Dictyostelium</taxon>
    </lineage>
</organism>
<accession>A0AAN7YUU3</accession>
<dbReference type="PANTHER" id="PTHR11831:SF4">
    <property type="entry name" value="SMALL RIBOSOMAL SUBUNIT PROTEIN US4M"/>
    <property type="match status" value="1"/>
</dbReference>
<dbReference type="SUPFAM" id="SSF55174">
    <property type="entry name" value="Alpha-L RNA-binding motif"/>
    <property type="match status" value="1"/>
</dbReference>
<gene>
    <name evidence="8" type="ORF">RB653_003322</name>
</gene>
<dbReference type="PANTHER" id="PTHR11831">
    <property type="entry name" value="30S 40S RIBOSOMAL PROTEIN"/>
    <property type="match status" value="1"/>
</dbReference>
<evidence type="ECO:0000256" key="3">
    <source>
        <dbReference type="ARBA" id="ARBA00022884"/>
    </source>
</evidence>
<dbReference type="GO" id="GO:0019843">
    <property type="term" value="F:rRNA binding"/>
    <property type="evidence" value="ECO:0007669"/>
    <property type="project" value="UniProtKB-KW"/>
</dbReference>
<dbReference type="InterPro" id="IPR022801">
    <property type="entry name" value="Ribosomal_uS4"/>
</dbReference>
<dbReference type="PROSITE" id="PS50889">
    <property type="entry name" value="S4"/>
    <property type="match status" value="1"/>
</dbReference>
<dbReference type="GO" id="GO:0042274">
    <property type="term" value="P:ribosomal small subunit biogenesis"/>
    <property type="evidence" value="ECO:0007669"/>
    <property type="project" value="TreeGrafter"/>
</dbReference>
<keyword evidence="3 6" id="KW-0694">RNA-binding</keyword>
<keyword evidence="8" id="KW-0496">Mitochondrion</keyword>
<dbReference type="Gene3D" id="1.10.1050.10">
    <property type="entry name" value="Ribosomal Protein S4 Delta 41, Chain A, domain 1"/>
    <property type="match status" value="1"/>
</dbReference>
<dbReference type="Proteomes" id="UP001344447">
    <property type="component" value="Unassembled WGS sequence"/>
</dbReference>
<evidence type="ECO:0000256" key="2">
    <source>
        <dbReference type="ARBA" id="ARBA00022730"/>
    </source>
</evidence>
<dbReference type="SMART" id="SM00363">
    <property type="entry name" value="S4"/>
    <property type="match status" value="1"/>
</dbReference>
<keyword evidence="5" id="KW-0687">Ribonucleoprotein</keyword>
<dbReference type="GO" id="GO:0003735">
    <property type="term" value="F:structural constituent of ribosome"/>
    <property type="evidence" value="ECO:0007669"/>
    <property type="project" value="TreeGrafter"/>
</dbReference>
<reference evidence="8 9" key="1">
    <citation type="submission" date="2023-11" db="EMBL/GenBank/DDBJ databases">
        <title>Dfirmibasis_genome.</title>
        <authorList>
            <person name="Edelbroek B."/>
            <person name="Kjellin J."/>
            <person name="Jerlstrom-Hultqvist J."/>
            <person name="Soderbom F."/>
        </authorList>
    </citation>
    <scope>NUCLEOTIDE SEQUENCE [LARGE SCALE GENOMIC DNA]</scope>
    <source>
        <strain evidence="8 9">TNS-C-14</strain>
    </source>
</reference>
<evidence type="ECO:0000256" key="5">
    <source>
        <dbReference type="ARBA" id="ARBA00023274"/>
    </source>
</evidence>
<keyword evidence="2 6" id="KW-0699">rRNA-binding</keyword>
<dbReference type="InterPro" id="IPR002942">
    <property type="entry name" value="S4_RNA-bd"/>
</dbReference>
<dbReference type="PROSITE" id="PS00632">
    <property type="entry name" value="RIBOSOMAL_S4"/>
    <property type="match status" value="1"/>
</dbReference>
<evidence type="ECO:0000256" key="4">
    <source>
        <dbReference type="ARBA" id="ARBA00022980"/>
    </source>
</evidence>
<evidence type="ECO:0000256" key="1">
    <source>
        <dbReference type="ARBA" id="ARBA00007465"/>
    </source>
</evidence>
<comment type="similarity">
    <text evidence="1">Belongs to the universal ribosomal protein uS4 family.</text>
</comment>
<protein>
    <recommendedName>
        <fullName evidence="7">RNA-binding S4 domain-containing protein</fullName>
    </recommendedName>
</protein>
<dbReference type="InterPro" id="IPR018079">
    <property type="entry name" value="Ribosomal_uS4_CS"/>
</dbReference>
<sequence length="283" mass="34314">MRIKKNRTKFIKRYNMDMGELKQYQGYTNTRLNIISNKVFLLKKELYPLKKPRKKQKLQKRKVTTYKRKKLKRILHLLFRIGGKIYRKKIKKKKINLKKQEEPFYQKLMVYRLFRRFYINLKLKQLKTLYKKYKGKEEQIIQQLEKRLDMILLRSGFVRSIYEARQLINHKNILVNGKVASVPGYAIKVGDMISFKEGSQKRGLIKRIKKLLFPGIIRRGQVERKCKRRVRATGPNYLEISYRLLLINLIMEPKLTAIKYPFTLYPDKNIHFISLLKKYKRIR</sequence>
<keyword evidence="4" id="KW-0689">Ribosomal protein</keyword>
<dbReference type="GO" id="GO:0015935">
    <property type="term" value="C:small ribosomal subunit"/>
    <property type="evidence" value="ECO:0007669"/>
    <property type="project" value="TreeGrafter"/>
</dbReference>
<feature type="domain" description="RNA-binding S4" evidence="7">
    <location>
        <begin position="146"/>
        <end position="213"/>
    </location>
</feature>
<comment type="caution">
    <text evidence="8">The sequence shown here is derived from an EMBL/GenBank/DDBJ whole genome shotgun (WGS) entry which is preliminary data.</text>
</comment>
<name>A0AAN7YUU3_9MYCE</name>